<comment type="subcellular location">
    <subcellularLocation>
        <location evidence="1">Cell membrane</location>
        <topology evidence="1">Multi-pass membrane protein</topology>
    </subcellularLocation>
</comment>
<evidence type="ECO:0000256" key="4">
    <source>
        <dbReference type="ARBA" id="ARBA00022989"/>
    </source>
</evidence>
<evidence type="ECO:0000256" key="3">
    <source>
        <dbReference type="ARBA" id="ARBA00022692"/>
    </source>
</evidence>
<comment type="caution">
    <text evidence="7">The sequence shown here is derived from an EMBL/GenBank/DDBJ whole genome shotgun (WGS) entry which is preliminary data.</text>
</comment>
<dbReference type="PANTHER" id="PTHR30250">
    <property type="entry name" value="PST FAMILY PREDICTED COLANIC ACID TRANSPORTER"/>
    <property type="match status" value="1"/>
</dbReference>
<feature type="transmembrane region" description="Helical" evidence="6">
    <location>
        <begin position="20"/>
        <end position="42"/>
    </location>
</feature>
<feature type="transmembrane region" description="Helical" evidence="6">
    <location>
        <begin position="347"/>
        <end position="368"/>
    </location>
</feature>
<protein>
    <submittedName>
        <fullName evidence="7">Lipopolysaccharide biosynthesis protein</fullName>
    </submittedName>
</protein>
<feature type="transmembrane region" description="Helical" evidence="6">
    <location>
        <begin position="317"/>
        <end position="341"/>
    </location>
</feature>
<feature type="transmembrane region" description="Helical" evidence="6">
    <location>
        <begin position="48"/>
        <end position="67"/>
    </location>
</feature>
<feature type="transmembrane region" description="Helical" evidence="6">
    <location>
        <begin position="443"/>
        <end position="462"/>
    </location>
</feature>
<feature type="transmembrane region" description="Helical" evidence="6">
    <location>
        <begin position="380"/>
        <end position="402"/>
    </location>
</feature>
<keyword evidence="3 6" id="KW-0812">Transmembrane</keyword>
<dbReference type="InterPro" id="IPR050833">
    <property type="entry name" value="Poly_Biosynth_Transport"/>
</dbReference>
<evidence type="ECO:0000256" key="1">
    <source>
        <dbReference type="ARBA" id="ARBA00004651"/>
    </source>
</evidence>
<feature type="transmembrane region" description="Helical" evidence="6">
    <location>
        <begin position="163"/>
        <end position="187"/>
    </location>
</feature>
<feature type="transmembrane region" description="Helical" evidence="6">
    <location>
        <begin position="468"/>
        <end position="491"/>
    </location>
</feature>
<evidence type="ECO:0000313" key="8">
    <source>
        <dbReference type="Proteomes" id="UP001266995"/>
    </source>
</evidence>
<evidence type="ECO:0000256" key="6">
    <source>
        <dbReference type="SAM" id="Phobius"/>
    </source>
</evidence>
<feature type="transmembrane region" description="Helical" evidence="6">
    <location>
        <begin position="408"/>
        <end position="431"/>
    </location>
</feature>
<keyword evidence="4 6" id="KW-1133">Transmembrane helix</keyword>
<name>A0AAW8VL01_9BACE</name>
<evidence type="ECO:0000256" key="5">
    <source>
        <dbReference type="ARBA" id="ARBA00023136"/>
    </source>
</evidence>
<feature type="transmembrane region" description="Helical" evidence="6">
    <location>
        <begin position="233"/>
        <end position="250"/>
    </location>
</feature>
<keyword evidence="2" id="KW-1003">Cell membrane</keyword>
<dbReference type="RefSeq" id="WP_195739264.1">
    <property type="nucleotide sequence ID" value="NZ_JADMQL010000017.1"/>
</dbReference>
<organism evidence="7 8">
    <name type="scientific">Bacteroides cellulosilyticus</name>
    <dbReference type="NCBI Taxonomy" id="246787"/>
    <lineage>
        <taxon>Bacteria</taxon>
        <taxon>Pseudomonadati</taxon>
        <taxon>Bacteroidota</taxon>
        <taxon>Bacteroidia</taxon>
        <taxon>Bacteroidales</taxon>
        <taxon>Bacteroidaceae</taxon>
        <taxon>Bacteroides</taxon>
    </lineage>
</organism>
<accession>A0AAW8VL01</accession>
<evidence type="ECO:0000256" key="2">
    <source>
        <dbReference type="ARBA" id="ARBA00022475"/>
    </source>
</evidence>
<dbReference type="GO" id="GO:0005886">
    <property type="term" value="C:plasma membrane"/>
    <property type="evidence" value="ECO:0007669"/>
    <property type="project" value="UniProtKB-SubCell"/>
</dbReference>
<proteinExistence type="predicted"/>
<keyword evidence="5 6" id="KW-0472">Membrane</keyword>
<feature type="transmembrane region" description="Helical" evidence="6">
    <location>
        <begin position="95"/>
        <end position="117"/>
    </location>
</feature>
<dbReference type="AlphaFoldDB" id="A0AAW8VL01"/>
<gene>
    <name evidence="7" type="ORF">RO785_19030</name>
</gene>
<reference evidence="7" key="1">
    <citation type="submission" date="2023-08" db="EMBL/GenBank/DDBJ databases">
        <title>Reintroducing virulent viruses to syntetic microbiomes.</title>
        <authorList>
            <person name="Wilde J."/>
            <person name="Boyes R."/>
            <person name="Robinson A.V."/>
            <person name="Daisley B.A."/>
            <person name="Allen-Vercoe E."/>
        </authorList>
    </citation>
    <scope>NUCLEOTIDE SEQUENCE</scope>
    <source>
        <strain evidence="7">225I_12FAA</strain>
    </source>
</reference>
<evidence type="ECO:0000313" key="7">
    <source>
        <dbReference type="EMBL" id="MDT4513068.1"/>
    </source>
</evidence>
<dbReference type="Proteomes" id="UP001266995">
    <property type="component" value="Unassembled WGS sequence"/>
</dbReference>
<dbReference type="PANTHER" id="PTHR30250:SF26">
    <property type="entry name" value="PSMA PROTEIN"/>
    <property type="match status" value="1"/>
</dbReference>
<sequence>MSKELYTANNKRIAKNTLYLYFRMLLIMGVTLYTSRIVLNALGVEDFGIYNIVGGVVILFSFINNALSSATQRFLNFEIGRGDVLGTKRVFSMSLTIHLFVALFVVLLAETVGLWFLNTQMNIPTERMAAANLVYQFSILTVCISFVQIPYYASVVAYEKMSFFAYIAIIEVILKLLIVVLLIYVGFDKLRLYSILTFLVAVLVFACYKYYCNTRLDISRYKYFWDKILFSKLLNFSGWMLFGAAAGVSATQGVNILLNIFYGVTVNAAMGISTQVNSAVNKFVSNFQTAFMPQITKLYAIGDFEHLRKLIGQSSRFSFLLLFALACPLMLNIDFVLKLWLKTVPEYSSVFCILILIYSLVEAASKPVGLAIHATGKVKFYNIVMSIALLMNIIFSFIFLRLGFSPNVVLVINVCVGILCFAIRLLFAGYYKVLKIAEFIRSVIFRIVCISVFVVPVPLYISRYYNQWIGFFVTSSIFLCLFTVVVYFIGLTRSEKEGVLKAIKAKIFILKG</sequence>
<dbReference type="EMBL" id="JAVSNH010000001">
    <property type="protein sequence ID" value="MDT4513068.1"/>
    <property type="molecule type" value="Genomic_DNA"/>
</dbReference>
<feature type="transmembrane region" description="Helical" evidence="6">
    <location>
        <begin position="193"/>
        <end position="212"/>
    </location>
</feature>
<feature type="transmembrane region" description="Helical" evidence="6">
    <location>
        <begin position="129"/>
        <end position="151"/>
    </location>
</feature>